<evidence type="ECO:0000313" key="12">
    <source>
        <dbReference type="Proteomes" id="UP000189137"/>
    </source>
</evidence>
<comment type="domain">
    <text evidence="4">The HXXXXD motif is essential for acyltransferase activity and may constitute the binding site for the phosphate moiety of the glycerol-3-phosphate.</text>
</comment>
<dbReference type="EMBL" id="DAEPXK010000034">
    <property type="protein sequence ID" value="HBH1543317.1"/>
    <property type="molecule type" value="Genomic_DNA"/>
</dbReference>
<evidence type="ECO:0000313" key="6">
    <source>
        <dbReference type="EMBL" id="CDS84340.1"/>
    </source>
</evidence>
<dbReference type="NCBIfam" id="TIGR00530">
    <property type="entry name" value="AGP_acyltrn"/>
    <property type="match status" value="1"/>
</dbReference>
<keyword evidence="4" id="KW-0444">Lipid biosynthesis</keyword>
<dbReference type="InterPro" id="IPR004552">
    <property type="entry name" value="AGP_acyltrans"/>
</dbReference>
<reference evidence="6" key="1">
    <citation type="submission" date="2014-07" db="EMBL/GenBank/DDBJ databases">
        <authorList>
            <person name="Monot Marc"/>
        </authorList>
    </citation>
    <scope>NUCLEOTIDE SEQUENCE</scope>
    <source>
        <strain evidence="6">7032994</strain>
    </source>
</reference>
<evidence type="ECO:0000256" key="4">
    <source>
        <dbReference type="RuleBase" id="RU361267"/>
    </source>
</evidence>
<evidence type="ECO:0000256" key="2">
    <source>
        <dbReference type="ARBA" id="ARBA00022679"/>
    </source>
</evidence>
<evidence type="ECO:0000313" key="13">
    <source>
        <dbReference type="Proteomes" id="UP000372533"/>
    </source>
</evidence>
<dbReference type="Proteomes" id="UP000411588">
    <property type="component" value="Unassembled WGS sequence"/>
</dbReference>
<dbReference type="GO" id="GO:0016020">
    <property type="term" value="C:membrane"/>
    <property type="evidence" value="ECO:0007669"/>
    <property type="project" value="InterPro"/>
</dbReference>
<dbReference type="InterPro" id="IPR002123">
    <property type="entry name" value="Plipid/glycerol_acylTrfase"/>
</dbReference>
<dbReference type="GO" id="GO:0003841">
    <property type="term" value="F:1-acylglycerol-3-phosphate O-acyltransferase activity"/>
    <property type="evidence" value="ECO:0007669"/>
    <property type="project" value="UniProtKB-UniRule"/>
</dbReference>
<dbReference type="PANTHER" id="PTHR10434:SF40">
    <property type="entry name" value="1-ACYL-SN-GLYCEROL-3-PHOSPHATE ACYLTRANSFERASE"/>
    <property type="match status" value="1"/>
</dbReference>
<comment type="similarity">
    <text evidence="1 4">Belongs to the 1-acyl-sn-glycerol-3-phosphate acyltransferase family.</text>
</comment>
<gene>
    <name evidence="9" type="primary">plsC</name>
    <name evidence="7" type="ORF">BN1096_620167</name>
    <name evidence="6" type="ORF">BN1097_250168</name>
    <name evidence="8" type="ORF">KRM00_002843</name>
    <name evidence="11" type="ORF">SAMEA1402366_00270</name>
    <name evidence="10" type="ORF">SAMEA1402399_01270</name>
    <name evidence="9" type="ORF">SAMEA3375112_03838</name>
</gene>
<proteinExistence type="inferred from homology"/>
<dbReference type="EMBL" id="CAAJVP010000001">
    <property type="protein sequence ID" value="VHX93298.1"/>
    <property type="molecule type" value="Genomic_DNA"/>
</dbReference>
<reference evidence="8" key="4">
    <citation type="submission" date="2021-06" db="EMBL/GenBank/DDBJ databases">
        <authorList>
            <consortium name="NCBI Pathogen Detection Project"/>
        </authorList>
    </citation>
    <scope>NUCLEOTIDE SEQUENCE</scope>
    <source>
        <strain evidence="8">HN1000</strain>
    </source>
</reference>
<dbReference type="EMBL" id="CAADAN010000003">
    <property type="protein sequence ID" value="VFD30831.1"/>
    <property type="molecule type" value="Genomic_DNA"/>
</dbReference>
<evidence type="ECO:0000259" key="5">
    <source>
        <dbReference type="SMART" id="SM00563"/>
    </source>
</evidence>
<dbReference type="EMBL" id="FUPS01000017">
    <property type="protein sequence ID" value="SJT15018.1"/>
    <property type="molecule type" value="Genomic_DNA"/>
</dbReference>
<keyword evidence="4" id="KW-0594">Phospholipid biosynthesis</keyword>
<accession>A0A031WEG5</accession>
<reference evidence="8" key="3">
    <citation type="journal article" date="2018" name="Genome Biol.">
        <title>SKESA: strategic k-mer extension for scrupulous assemblies.</title>
        <authorList>
            <person name="Souvorov A."/>
            <person name="Agarwala R."/>
            <person name="Lipman D.J."/>
        </authorList>
    </citation>
    <scope>NUCLEOTIDE SEQUENCE</scope>
    <source>
        <strain evidence="8">HN1000</strain>
    </source>
</reference>
<dbReference type="GO" id="GO:0006654">
    <property type="term" value="P:phosphatidic acid biosynthetic process"/>
    <property type="evidence" value="ECO:0007669"/>
    <property type="project" value="TreeGrafter"/>
</dbReference>
<keyword evidence="3 4" id="KW-0012">Acyltransferase</keyword>
<evidence type="ECO:0000313" key="8">
    <source>
        <dbReference type="EMBL" id="HBH1543317.1"/>
    </source>
</evidence>
<evidence type="ECO:0000256" key="1">
    <source>
        <dbReference type="ARBA" id="ARBA00008655"/>
    </source>
</evidence>
<dbReference type="SUPFAM" id="SSF69593">
    <property type="entry name" value="Glycerol-3-phosphate (1)-acyltransferase"/>
    <property type="match status" value="1"/>
</dbReference>
<dbReference type="OMA" id="TEKIQPP"/>
<dbReference type="Proteomes" id="UP000372533">
    <property type="component" value="Unassembled WGS sequence"/>
</dbReference>
<evidence type="ECO:0000313" key="11">
    <source>
        <dbReference type="EMBL" id="VHX93298.1"/>
    </source>
</evidence>
<dbReference type="RefSeq" id="WP_003439452.1">
    <property type="nucleotide sequence ID" value="NZ_AP031492.1"/>
</dbReference>
<dbReference type="EMBL" id="LK932516">
    <property type="protein sequence ID" value="CDS87690.1"/>
    <property type="molecule type" value="Genomic_DNA"/>
</dbReference>
<dbReference type="EMBL" id="LK932360">
    <property type="protein sequence ID" value="CDS84340.1"/>
    <property type="molecule type" value="Genomic_DNA"/>
</dbReference>
<reference evidence="9 12" key="2">
    <citation type="submission" date="2017-02" db="EMBL/GenBank/DDBJ databases">
        <authorList>
            <consortium name="Pathogen Informatics"/>
        </authorList>
    </citation>
    <scope>NUCLEOTIDE SEQUENCE [LARGE SCALE GENOMIC DNA]</scope>
    <source>
        <strain evidence="14">clo34</strain>
        <strain evidence="10">Clo34</strain>
        <strain evidence="11">Tl291</strain>
        <strain evidence="13">tl291</strain>
        <strain evidence="9 12">VRECD0157</strain>
    </source>
</reference>
<dbReference type="SMART" id="SM00563">
    <property type="entry name" value="PlsC"/>
    <property type="match status" value="1"/>
</dbReference>
<dbReference type="Pfam" id="PF01553">
    <property type="entry name" value="Acyltransferase"/>
    <property type="match status" value="1"/>
</dbReference>
<name>A0A031WEG5_CLODI</name>
<evidence type="ECO:0000313" key="14">
    <source>
        <dbReference type="Proteomes" id="UP000411588"/>
    </source>
</evidence>
<sequence>MNFYRFVINIFKGFSKIFFKYEVIGAENIPDRGNIVIASNHKSNLDPIFLAAAIENREIAAIAKKELFKVKPLGFILKKLHVMPINREKPDVSTIKTILRSVRDGYVLGIFPEGTRIKGDSFGKAKAGLSVFTIKSKSKVVPVSIISKYKLFSKVIVYIGEPISFEEHFKEKLSNDDHERISQEILEVIKQNYFKYSK</sequence>
<dbReference type="AlphaFoldDB" id="A0A031WEG5"/>
<dbReference type="CDD" id="cd07989">
    <property type="entry name" value="LPLAT_AGPAT-like"/>
    <property type="match status" value="1"/>
</dbReference>
<evidence type="ECO:0000313" key="9">
    <source>
        <dbReference type="EMBL" id="SJT15018.1"/>
    </source>
</evidence>
<dbReference type="KEGG" id="pdf:CD630DERM_18170"/>
<dbReference type="Proteomes" id="UP000189137">
    <property type="component" value="Unassembled WGS sequence"/>
</dbReference>
<evidence type="ECO:0000256" key="3">
    <source>
        <dbReference type="ARBA" id="ARBA00023315"/>
    </source>
</evidence>
<keyword evidence="4" id="KW-0443">Lipid metabolism</keyword>
<evidence type="ECO:0000313" key="10">
    <source>
        <dbReference type="EMBL" id="VFD30831.1"/>
    </source>
</evidence>
<dbReference type="PANTHER" id="PTHR10434">
    <property type="entry name" value="1-ACYL-SN-GLYCEROL-3-PHOSPHATE ACYLTRANSFERASE"/>
    <property type="match status" value="1"/>
</dbReference>
<comment type="catalytic activity">
    <reaction evidence="4">
        <text>a 1-acyl-sn-glycero-3-phosphate + an acyl-CoA = a 1,2-diacyl-sn-glycero-3-phosphate + CoA</text>
        <dbReference type="Rhea" id="RHEA:19709"/>
        <dbReference type="ChEBI" id="CHEBI:57287"/>
        <dbReference type="ChEBI" id="CHEBI:57970"/>
        <dbReference type="ChEBI" id="CHEBI:58342"/>
        <dbReference type="ChEBI" id="CHEBI:58608"/>
        <dbReference type="EC" id="2.3.1.51"/>
    </reaction>
</comment>
<dbReference type="GeneID" id="66354235"/>
<keyword evidence="4" id="KW-1208">Phospholipid metabolism</keyword>
<protein>
    <recommendedName>
        <fullName evidence="4">1-acyl-sn-glycerol-3-phosphate acyltransferase</fullName>
        <ecNumber evidence="4">2.3.1.51</ecNumber>
    </recommendedName>
</protein>
<dbReference type="Proteomes" id="UP000878956">
    <property type="component" value="Unassembled WGS sequence"/>
</dbReference>
<dbReference type="PATRIC" id="fig|1496.1373.peg.2116"/>
<keyword evidence="2 4" id="KW-0808">Transferase</keyword>
<organism evidence="6">
    <name type="scientific">Clostridioides difficile</name>
    <name type="common">Peptoclostridium difficile</name>
    <dbReference type="NCBI Taxonomy" id="1496"/>
    <lineage>
        <taxon>Bacteria</taxon>
        <taxon>Bacillati</taxon>
        <taxon>Bacillota</taxon>
        <taxon>Clostridia</taxon>
        <taxon>Peptostreptococcales</taxon>
        <taxon>Peptostreptococcaceae</taxon>
        <taxon>Clostridioides</taxon>
    </lineage>
</organism>
<evidence type="ECO:0000313" key="7">
    <source>
        <dbReference type="EMBL" id="CDS87690.1"/>
    </source>
</evidence>
<dbReference type="EC" id="2.3.1.51" evidence="4"/>
<feature type="domain" description="Phospholipid/glycerol acyltransferase" evidence="5">
    <location>
        <begin position="35"/>
        <end position="148"/>
    </location>
</feature>